<organism evidence="10">
    <name type="scientific">Daucus carota subsp. sativus</name>
    <name type="common">Carrot</name>
    <dbReference type="NCBI Taxonomy" id="79200"/>
    <lineage>
        <taxon>Eukaryota</taxon>
        <taxon>Viridiplantae</taxon>
        <taxon>Streptophyta</taxon>
        <taxon>Embryophyta</taxon>
        <taxon>Tracheophyta</taxon>
        <taxon>Spermatophyta</taxon>
        <taxon>Magnoliopsida</taxon>
        <taxon>eudicotyledons</taxon>
        <taxon>Gunneridae</taxon>
        <taxon>Pentapetalae</taxon>
        <taxon>asterids</taxon>
        <taxon>campanulids</taxon>
        <taxon>Apiales</taxon>
        <taxon>Apiaceae</taxon>
        <taxon>Apioideae</taxon>
        <taxon>Scandiceae</taxon>
        <taxon>Daucinae</taxon>
        <taxon>Daucus</taxon>
        <taxon>Daucus sect. Daucus</taxon>
    </lineage>
</organism>
<dbReference type="GO" id="GO:0034511">
    <property type="term" value="F:U3 snoRNA binding"/>
    <property type="evidence" value="ECO:0007669"/>
    <property type="project" value="TreeGrafter"/>
</dbReference>
<dbReference type="InterPro" id="IPR002885">
    <property type="entry name" value="PPR_rpt"/>
</dbReference>
<reference evidence="10" key="1">
    <citation type="journal article" date="2016" name="Nat. Genet.">
        <title>A high-quality carrot genome assembly provides new insights into carotenoid accumulation and asterid genome evolution.</title>
        <authorList>
            <person name="Iorizzo M."/>
            <person name="Ellison S."/>
            <person name="Senalik D."/>
            <person name="Zeng P."/>
            <person name="Satapoomin P."/>
            <person name="Huang J."/>
            <person name="Bowman M."/>
            <person name="Iovene M."/>
            <person name="Sanseverino W."/>
            <person name="Cavagnaro P."/>
            <person name="Yildiz M."/>
            <person name="Macko-Podgorni A."/>
            <person name="Moranska E."/>
            <person name="Grzebelus E."/>
            <person name="Grzebelus D."/>
            <person name="Ashrafi H."/>
            <person name="Zheng Z."/>
            <person name="Cheng S."/>
            <person name="Spooner D."/>
            <person name="Van Deynze A."/>
            <person name="Simon P."/>
        </authorList>
    </citation>
    <scope>NUCLEOTIDE SEQUENCE [LARGE SCALE GENOMIC DNA]</scope>
    <source>
        <tissue evidence="10">Leaf</tissue>
    </source>
</reference>
<dbReference type="InterPro" id="IPR039761">
    <property type="entry name" value="Bms1/Tsr1"/>
</dbReference>
<evidence type="ECO:0000256" key="8">
    <source>
        <dbReference type="SAM" id="MobiDB-lite"/>
    </source>
</evidence>
<feature type="repeat" description="PPR" evidence="6">
    <location>
        <begin position="1185"/>
        <end position="1219"/>
    </location>
</feature>
<evidence type="ECO:0000259" key="9">
    <source>
        <dbReference type="PROSITE" id="PS51714"/>
    </source>
</evidence>
<dbReference type="STRING" id="79200.A0A166A5V2"/>
<feature type="repeat" description="PPR" evidence="6">
    <location>
        <begin position="1150"/>
        <end position="1184"/>
    </location>
</feature>
<evidence type="ECO:0000256" key="3">
    <source>
        <dbReference type="ARBA" id="ARBA00022737"/>
    </source>
</evidence>
<accession>A0A166A5V2</accession>
<dbReference type="PANTHER" id="PTHR12858">
    <property type="entry name" value="RIBOSOME BIOGENESIS PROTEIN"/>
    <property type="match status" value="1"/>
</dbReference>
<dbReference type="Gramene" id="KZN00777">
    <property type="protein sequence ID" value="KZN00777"/>
    <property type="gene ID" value="DCAR_009531"/>
</dbReference>
<dbReference type="GO" id="GO:0003924">
    <property type="term" value="F:GTPase activity"/>
    <property type="evidence" value="ECO:0007669"/>
    <property type="project" value="TreeGrafter"/>
</dbReference>
<dbReference type="GO" id="GO:0030688">
    <property type="term" value="C:preribosome, small subunit precursor"/>
    <property type="evidence" value="ECO:0007669"/>
    <property type="project" value="TreeGrafter"/>
</dbReference>
<dbReference type="PROSITE" id="PS51714">
    <property type="entry name" value="G_BMS1"/>
    <property type="match status" value="1"/>
</dbReference>
<feature type="region of interest" description="Disordered" evidence="8">
    <location>
        <begin position="1"/>
        <end position="47"/>
    </location>
</feature>
<dbReference type="Pfam" id="PF13041">
    <property type="entry name" value="PPR_2"/>
    <property type="match status" value="1"/>
</dbReference>
<dbReference type="EMBL" id="LNRQ01000003">
    <property type="protein sequence ID" value="KZN00777.1"/>
    <property type="molecule type" value="Genomic_DNA"/>
</dbReference>
<evidence type="ECO:0000256" key="4">
    <source>
        <dbReference type="ARBA" id="ARBA00023242"/>
    </source>
</evidence>
<dbReference type="PANTHER" id="PTHR12858:SF1">
    <property type="entry name" value="PRE-RRNA-PROCESSING PROTEIN TSR1 HOMOLOG"/>
    <property type="match status" value="1"/>
</dbReference>
<comment type="caution">
    <text evidence="10">The sequence shown here is derived from an EMBL/GenBank/DDBJ whole genome shotgun (WGS) entry which is preliminary data.</text>
</comment>
<dbReference type="Pfam" id="PF04950">
    <property type="entry name" value="RIBIOP_C"/>
    <property type="match status" value="1"/>
</dbReference>
<protein>
    <recommendedName>
        <fullName evidence="9">Bms1-type G domain-containing protein</fullName>
    </recommendedName>
</protein>
<keyword evidence="4" id="KW-0539">Nucleus</keyword>
<feature type="domain" description="Bms1-type G" evidence="9">
    <location>
        <begin position="78"/>
        <end position="242"/>
    </location>
</feature>
<evidence type="ECO:0000256" key="6">
    <source>
        <dbReference type="PROSITE-ProRule" id="PRU00708"/>
    </source>
</evidence>
<name>A0A166A5V2_DAUCS</name>
<evidence type="ECO:0000256" key="7">
    <source>
        <dbReference type="SAM" id="Coils"/>
    </source>
</evidence>
<evidence type="ECO:0000256" key="5">
    <source>
        <dbReference type="ARBA" id="ARBA00038288"/>
    </source>
</evidence>
<feature type="compositionally biased region" description="Basic and acidic residues" evidence="8">
    <location>
        <begin position="29"/>
        <end position="42"/>
    </location>
</feature>
<evidence type="ECO:0000256" key="2">
    <source>
        <dbReference type="ARBA" id="ARBA00022517"/>
    </source>
</evidence>
<comment type="subcellular location">
    <subcellularLocation>
        <location evidence="1">Nucleus</location>
        <location evidence="1">Nucleolus</location>
    </subcellularLocation>
</comment>
<feature type="coiled-coil region" evidence="7">
    <location>
        <begin position="547"/>
        <end position="574"/>
    </location>
</feature>
<dbReference type="GO" id="GO:0000462">
    <property type="term" value="P:maturation of SSU-rRNA from tricistronic rRNA transcript (SSU-rRNA, 5.8S rRNA, LSU-rRNA)"/>
    <property type="evidence" value="ECO:0007669"/>
    <property type="project" value="TreeGrafter"/>
</dbReference>
<evidence type="ECO:0000256" key="1">
    <source>
        <dbReference type="ARBA" id="ARBA00004604"/>
    </source>
</evidence>
<feature type="compositionally biased region" description="Basic residues" evidence="8">
    <location>
        <begin position="11"/>
        <end position="28"/>
    </location>
</feature>
<dbReference type="GO" id="GO:0000479">
    <property type="term" value="P:endonucleolytic cleavage of tricistronic rRNA transcript (SSU-rRNA, 5.8S rRNA, LSU-rRNA)"/>
    <property type="evidence" value="ECO:0007669"/>
    <property type="project" value="TreeGrafter"/>
</dbReference>
<dbReference type="GO" id="GO:0005730">
    <property type="term" value="C:nucleolus"/>
    <property type="evidence" value="ECO:0007669"/>
    <property type="project" value="UniProtKB-SubCell"/>
</dbReference>
<gene>
    <name evidence="10" type="ORF">DCAR_009531</name>
</gene>
<sequence length="1479" mass="165226">MAGGSRAQLNKPHKTRFASKATRNVHRTSLKDKKISKPDRNVNKGARAARLQRNKMVREQKRAAVLKEKRAGSGSTSPPRVVVLFGLSASANLDSLAEDFVHLLSNGKTGTDLTVSSSEYKLRTTVLRAPHGDLLACMEMAKVADLIAFVASAHSSPEVESSSYYIDSFGAQCLSVFRALGLPSTVVLIRGLPTELKKRNELKKICASTLASEFPEDCKFYPADTKDDLHKVDCIATDSDAEKCTLLLTGYLRARSLSVNQLVISSLVPDPMKQEPLLVENLPDPLAGEQTWPTEAEMAEADKIHMERKLKKRTLPRGTSEYQAAWIIDDSDVDNSDVDNSNSDVDCIATDSDAEKCTLLLTGYLRARSLSVNQLVHISGAGDYQLCKVDFLQDPCPLNLRKEADIMDSYELHSVISSLVPDPMKQEPLLVENLPDPLAGEQTWPTEAEMAEADKIHMERKLKKRTLPRGTSEYQAAWIIDDSDVDNSDVDNSNSDVDADDDMVLDEGNKSIHGQDMLETFDDDDNKTFVSLNDRESDQESEVDSVMMEGEMTKEQIEEEIRRIKEAHAEDEEYPDEVDTPLDVPARKRFAKYRGLKSFRTSSWDPKESLPPEYARIFTFDNFTRTQKHVLAKALEKEDGDKDECIPASSYVRLHIKEVPFSVASKLCDRSKVSPVIACGLLQHESKISVLHFSIKKHETYSAPIKAKEELIFHVGFRQFVTRPIFSSDSINSDKSKMERFLHAGRFSIASIYAPISFPPLPLVVLKGGDVAAPAVAAVGSLRSIDPDRIILKKIILTGYPQRVSKKKASVRYMFHNPEDVRWFKPVEVWTKCGHRGRIKEPVGTHGSFVGYKATIEESVQAKIVNALSLGDRSTASSLLKDVSCKDGVLRADDFLEILNYCARSPDPLFVMETWKTMQLKEVSISGKCYFLITRALCKGGYIEEVFSLINNVGENSDLYPVLPMYNNLLQVCVETHSVNHVIKCLDLMEKQMVGKNEATYMQLLKRKLSAVHDIWKECNKYYNPSMIVLNRFICSFASLGDLNAAYAVLQHMLTLLLQGGSIVKTNAKGSPHTQRLDIPIPSYTVLNLENVSIDNQTLVPSVVEHCNNVGTQASEEMHLSTFNSKKREFGDVGMDVLSRCVSVPALRVLRASFNSIIYACAQAKNSLLAEHIFLQMQNLGVEPSSSTYNGLLRAVVKDKGSEAGIELLKSLQKRNVQPYDPIFAAISIKCSKELKVDLAESYLDQMSCRSVVYPYNSCLEACKILDQPERAIRILAKMRHKEVRPNIRTYELMFSLFGHVNAPFESGNMQSHMDAAKRISAIEADMLRNGIQHSSLSITNLLRALGAERMIKELMLYLRVAERNFSFYKKESVTLIYNAVLHSLVEAEETQLAAETFRTMIKYGYQPDLATYTIMIDCCSIVGGFKYACALVSLMIRNGFCPKGATYTALTKLSEAVVPSVFREAATFKILHSHSILF</sequence>
<dbReference type="InterPro" id="IPR030387">
    <property type="entry name" value="G_Bms1/Tsr1_dom"/>
</dbReference>
<dbReference type="InterPro" id="IPR012948">
    <property type="entry name" value="AARP2CN"/>
</dbReference>
<dbReference type="PROSITE" id="PS51375">
    <property type="entry name" value="PPR"/>
    <property type="match status" value="4"/>
</dbReference>
<dbReference type="Pfam" id="PF13812">
    <property type="entry name" value="PPR_3"/>
    <property type="match status" value="2"/>
</dbReference>
<dbReference type="InterPro" id="IPR011990">
    <property type="entry name" value="TPR-like_helical_dom_sf"/>
</dbReference>
<dbReference type="Pfam" id="PF08142">
    <property type="entry name" value="AARP2CN"/>
    <property type="match status" value="1"/>
</dbReference>
<keyword evidence="2" id="KW-0690">Ribosome biogenesis</keyword>
<feature type="repeat" description="PPR" evidence="6">
    <location>
        <begin position="1409"/>
        <end position="1443"/>
    </location>
</feature>
<dbReference type="OMA" id="IDYANEC"/>
<keyword evidence="7" id="KW-0175">Coiled coil</keyword>
<feature type="repeat" description="PPR" evidence="6">
    <location>
        <begin position="1374"/>
        <end position="1408"/>
    </location>
</feature>
<keyword evidence="3" id="KW-0677">Repeat</keyword>
<dbReference type="NCBIfam" id="TIGR00756">
    <property type="entry name" value="PPR"/>
    <property type="match status" value="3"/>
</dbReference>
<dbReference type="GO" id="GO:0005525">
    <property type="term" value="F:GTP binding"/>
    <property type="evidence" value="ECO:0007669"/>
    <property type="project" value="TreeGrafter"/>
</dbReference>
<dbReference type="SMART" id="SM00785">
    <property type="entry name" value="AARP2CN"/>
    <property type="match status" value="1"/>
</dbReference>
<evidence type="ECO:0000313" key="10">
    <source>
        <dbReference type="EMBL" id="KZN00777.1"/>
    </source>
</evidence>
<proteinExistence type="inferred from homology"/>
<comment type="similarity">
    <text evidence="5">Belongs to the TRAFAC class translation factor GTPase superfamily. Bms1-like GTPase family. TSR1 subfamily.</text>
</comment>
<dbReference type="Gene3D" id="1.25.40.10">
    <property type="entry name" value="Tetratricopeptide repeat domain"/>
    <property type="match status" value="3"/>
</dbReference>
<dbReference type="InterPro" id="IPR007034">
    <property type="entry name" value="BMS1_TSR1_C"/>
</dbReference>
<dbReference type="SMART" id="SM01362">
    <property type="entry name" value="DUF663"/>
    <property type="match status" value="1"/>
</dbReference>